<reference evidence="4 5" key="1">
    <citation type="journal article" date="2021" name="Sci. Rep.">
        <title>The genome of the diatom Chaetoceros tenuissimus carries an ancient integrated fragment of an extant virus.</title>
        <authorList>
            <person name="Hongo Y."/>
            <person name="Kimura K."/>
            <person name="Takaki Y."/>
            <person name="Yoshida Y."/>
            <person name="Baba S."/>
            <person name="Kobayashi G."/>
            <person name="Nagasaki K."/>
            <person name="Hano T."/>
            <person name="Tomaru Y."/>
        </authorList>
    </citation>
    <scope>NUCLEOTIDE SEQUENCE [LARGE SCALE GENOMIC DNA]</scope>
    <source>
        <strain evidence="4 5">NIES-3715</strain>
    </source>
</reference>
<evidence type="ECO:0000313" key="4">
    <source>
        <dbReference type="EMBL" id="GFH54392.1"/>
    </source>
</evidence>
<keyword evidence="2" id="KW-0812">Transmembrane</keyword>
<comment type="caution">
    <text evidence="4">The sequence shown here is derived from an EMBL/GenBank/DDBJ whole genome shotgun (WGS) entry which is preliminary data.</text>
</comment>
<dbReference type="EMBL" id="BLLK01000047">
    <property type="protein sequence ID" value="GFH54392.1"/>
    <property type="molecule type" value="Genomic_DNA"/>
</dbReference>
<evidence type="ECO:0000259" key="3">
    <source>
        <dbReference type="Pfam" id="PF05050"/>
    </source>
</evidence>
<evidence type="ECO:0000256" key="2">
    <source>
        <dbReference type="SAM" id="Phobius"/>
    </source>
</evidence>
<evidence type="ECO:0000256" key="1">
    <source>
        <dbReference type="SAM" id="MobiDB-lite"/>
    </source>
</evidence>
<keyword evidence="2" id="KW-1133">Transmembrane helix</keyword>
<dbReference type="AlphaFoldDB" id="A0AAD3H8C7"/>
<organism evidence="4 5">
    <name type="scientific">Chaetoceros tenuissimus</name>
    <dbReference type="NCBI Taxonomy" id="426638"/>
    <lineage>
        <taxon>Eukaryota</taxon>
        <taxon>Sar</taxon>
        <taxon>Stramenopiles</taxon>
        <taxon>Ochrophyta</taxon>
        <taxon>Bacillariophyta</taxon>
        <taxon>Coscinodiscophyceae</taxon>
        <taxon>Chaetocerotophycidae</taxon>
        <taxon>Chaetocerotales</taxon>
        <taxon>Chaetocerotaceae</taxon>
        <taxon>Chaetoceros</taxon>
    </lineage>
</organism>
<dbReference type="InterPro" id="IPR006342">
    <property type="entry name" value="FkbM_mtfrase"/>
</dbReference>
<dbReference type="InterPro" id="IPR052514">
    <property type="entry name" value="SAM-dependent_MTase"/>
</dbReference>
<dbReference type="Pfam" id="PF05050">
    <property type="entry name" value="Methyltransf_21"/>
    <property type="match status" value="1"/>
</dbReference>
<dbReference type="Proteomes" id="UP001054902">
    <property type="component" value="Unassembled WGS sequence"/>
</dbReference>
<proteinExistence type="predicted"/>
<sequence length="494" mass="55427">MPKIKSLSKKGKKNANATLLGRILPIMIMLLMLYITTIEDNSRETLDFSSNQEKSHSYEFEQVDRIPLPAWTPPAPYYDKSGSFSRDEEDEDGVDADEDGNEDGVVDADEDGIDADEDGQEDVKGNEVNQEESIATADEGETNDEKAKMATATVTKQNSTSAHKINSDLVMSGNRDLFTADVVWKLLVQEAVAYRNENSNITMNLMEVGMHSADQCLKIARNDLQAYCVEPSPNSQKRIMRKFEKTDKSVLKNVRYFQMAASNETGKELDFSSGGGTGDHVGGSIDIWTMSKFSSNNTFSSDKDIVKVQSVAIDDIISNKITATKDFAREMAGNKTTNDIDFMYALKIDTQGFEPVVFSGLHSTIENQKADTILLEFWPKGMDFMNDATEKCAKPVEILEFLAKNDYQLFAMENIGHPKSPDNGGYLNKFDRNNIPFDNLKEFCMWYYNLEDRFPSEEYKMGYWTDILAVSSKARFAKSPATDLGKILQKHVSN</sequence>
<feature type="compositionally biased region" description="Acidic residues" evidence="1">
    <location>
        <begin position="87"/>
        <end position="120"/>
    </location>
</feature>
<dbReference type="InterPro" id="IPR029063">
    <property type="entry name" value="SAM-dependent_MTases_sf"/>
</dbReference>
<name>A0AAD3H8C7_9STRA</name>
<keyword evidence="5" id="KW-1185">Reference proteome</keyword>
<keyword evidence="2" id="KW-0472">Membrane</keyword>
<protein>
    <recommendedName>
        <fullName evidence="3">Methyltransferase FkbM domain-containing protein</fullName>
    </recommendedName>
</protein>
<feature type="region of interest" description="Disordered" evidence="1">
    <location>
        <begin position="67"/>
        <end position="155"/>
    </location>
</feature>
<feature type="domain" description="Methyltransferase FkbM" evidence="3">
    <location>
        <begin position="208"/>
        <end position="409"/>
    </location>
</feature>
<dbReference type="Gene3D" id="3.40.50.150">
    <property type="entry name" value="Vaccinia Virus protein VP39"/>
    <property type="match status" value="1"/>
</dbReference>
<feature type="transmembrane region" description="Helical" evidence="2">
    <location>
        <begin position="20"/>
        <end position="38"/>
    </location>
</feature>
<dbReference type="PANTHER" id="PTHR34203">
    <property type="entry name" value="METHYLTRANSFERASE, FKBM FAMILY PROTEIN"/>
    <property type="match status" value="1"/>
</dbReference>
<dbReference type="SUPFAM" id="SSF53335">
    <property type="entry name" value="S-adenosyl-L-methionine-dependent methyltransferases"/>
    <property type="match status" value="1"/>
</dbReference>
<evidence type="ECO:0000313" key="5">
    <source>
        <dbReference type="Proteomes" id="UP001054902"/>
    </source>
</evidence>
<accession>A0AAD3H8C7</accession>
<gene>
    <name evidence="4" type="ORF">CTEN210_10868</name>
</gene>
<dbReference type="PANTHER" id="PTHR34203:SF15">
    <property type="entry name" value="SLL1173 PROTEIN"/>
    <property type="match status" value="1"/>
</dbReference>